<dbReference type="InterPro" id="IPR008969">
    <property type="entry name" value="CarboxyPept-like_regulatory"/>
</dbReference>
<feature type="signal peptide" evidence="4">
    <location>
        <begin position="1"/>
        <end position="24"/>
    </location>
</feature>
<dbReference type="Pfam" id="PF13620">
    <property type="entry name" value="CarboxypepD_reg"/>
    <property type="match status" value="1"/>
</dbReference>
<dbReference type="AlphaFoldDB" id="A0A7X5UE89"/>
<proteinExistence type="predicted"/>
<evidence type="ECO:0000259" key="5">
    <source>
        <dbReference type="Pfam" id="PF25183"/>
    </source>
</evidence>
<dbReference type="InterPro" id="IPR036942">
    <property type="entry name" value="Beta-barrel_TonB_sf"/>
</dbReference>
<dbReference type="RefSeq" id="WP_166952554.1">
    <property type="nucleotide sequence ID" value="NZ_JAARLZ010000016.1"/>
</dbReference>
<dbReference type="Pfam" id="PF25183">
    <property type="entry name" value="OMP_b-brl_4"/>
    <property type="match status" value="1"/>
</dbReference>
<comment type="subcellular location">
    <subcellularLocation>
        <location evidence="1">Cell outer membrane</location>
    </subcellularLocation>
</comment>
<sequence>MNSRIRAKLLPLAIASLFAAPAFAQETSATISGRILDAAGQPVANATVVIVHEPSGTTKTVTTDAAGRYNALGLRTGGPFDVTVKKDGAPSARQDNIFLAVGNDTAVNLTVGAGAASSADATALSAVTVSAVSGQFSSENKGLSTSISQEQLKNTPAPSGNIADIARLDPRVTVDHGTGAISANGQNTRMNSIKVDGLGVGDPFGLNSTGMPTVGSPVSMDTIDSFNISTANYDVNSDTIGAEINAVTKSGTNDFHGSVYYGFKNASSMVGDAGWLNQNRGYTEFDRNWKSGVTIGGPIIKDKLFFFAGFEKEEVTGLSSGAVNGLDPSLVNSTSNKISQTDLTNTINGARNIGLNPGTLGANAGTLTDKRYIAKIDWNITDGHRMNLAYSRTKEVKPNPQGNSVNSIGLSSYWYTVNSDIKNYTLQSFDDWSDIFSSETKIGYSDYGLNRSVATQQPQVTVRVNNGTNPGTSPTINLGEDQYSHYNVASVKTLNAMWAGTLYLGDHTIKGGVEWERSRVYNLFGRTEFGAYTFDGAARLAAGDYTQYVLYQPAPGYSLADIAAKVELRRQTWFLQDTWQASDNLSVQYGIRVNKYLTDDQPIYNPTFQQKFGFSNANTINGSKLIEPRLSFNYTFDSEYKTQLRGGVGLFQSDPPTVWLANPYQNNGINIATYTYNRQPNGQCTLGNSKTTMACPQFSPDPLAQKISGAGTIPQMAVDTVDKNFKLPSVWKSSIAFDRELPWDGIIGSIEWQHLEVNNGIFYQNLNIGNPTGKLPDGRFTYYGCIGGATPLGGPTGATNCAALPNGQVSNGTTNNFNRQRSDNRFAQAVTYLTNTKKGGADTVTLSFSKALQNGWAWSVAATAGHSTEVNPGTSSQASSNYSNNAWYNPNEDVASTANTNIGRRLNASLTWQHKFFGDYNTTVSAFYDGHDGVPYSWVFSNDANGDSYARDLVYIPKGPGDVILRNSGGTAPASQQLQDQFYSYIQSDDYLRKHKGEVARRNGTRSAWVNQIDLSISQEVPGIFAGNKGEIRLDIYNVLNLIDKKWGQQSYIGFPYTRNFAAFGGVDPVSGKYIYNLLTDANGNYQPGQKTIYDSPSDNSATKVNPVSRWSAQLTLRYTF</sequence>
<evidence type="ECO:0000256" key="1">
    <source>
        <dbReference type="ARBA" id="ARBA00004442"/>
    </source>
</evidence>
<dbReference type="GO" id="GO:0009279">
    <property type="term" value="C:cell outer membrane"/>
    <property type="evidence" value="ECO:0007669"/>
    <property type="project" value="UniProtKB-SubCell"/>
</dbReference>
<accession>A0A7X5UE89</accession>
<keyword evidence="6" id="KW-0675">Receptor</keyword>
<keyword evidence="7" id="KW-1185">Reference proteome</keyword>
<evidence type="ECO:0000313" key="7">
    <source>
        <dbReference type="Proteomes" id="UP000490980"/>
    </source>
</evidence>
<name>A0A7X5UE89_9GAMM</name>
<dbReference type="Proteomes" id="UP000490980">
    <property type="component" value="Unassembled WGS sequence"/>
</dbReference>
<feature type="chain" id="PRO_5031329150" evidence="4">
    <location>
        <begin position="25"/>
        <end position="1121"/>
    </location>
</feature>
<dbReference type="Gene3D" id="2.60.40.1120">
    <property type="entry name" value="Carboxypeptidase-like, regulatory domain"/>
    <property type="match status" value="1"/>
</dbReference>
<comment type="caution">
    <text evidence="6">The sequence shown here is derived from an EMBL/GenBank/DDBJ whole genome shotgun (WGS) entry which is preliminary data.</text>
</comment>
<keyword evidence="3" id="KW-0998">Cell outer membrane</keyword>
<keyword evidence="2" id="KW-0472">Membrane</keyword>
<organism evidence="6 7">
    <name type="scientific">Luteibacter anthropi</name>
    <dbReference type="NCBI Taxonomy" id="564369"/>
    <lineage>
        <taxon>Bacteria</taxon>
        <taxon>Pseudomonadati</taxon>
        <taxon>Pseudomonadota</taxon>
        <taxon>Gammaproteobacteria</taxon>
        <taxon>Lysobacterales</taxon>
        <taxon>Rhodanobacteraceae</taxon>
        <taxon>Luteibacter</taxon>
    </lineage>
</organism>
<evidence type="ECO:0000256" key="3">
    <source>
        <dbReference type="ARBA" id="ARBA00023237"/>
    </source>
</evidence>
<dbReference type="Gene3D" id="2.40.170.20">
    <property type="entry name" value="TonB-dependent receptor, beta-barrel domain"/>
    <property type="match status" value="1"/>
</dbReference>
<keyword evidence="4" id="KW-0732">Signal</keyword>
<evidence type="ECO:0000256" key="4">
    <source>
        <dbReference type="SAM" id="SignalP"/>
    </source>
</evidence>
<reference evidence="6 7" key="1">
    <citation type="submission" date="2020-03" db="EMBL/GenBank/DDBJ databases">
        <authorList>
            <person name="Lai Q."/>
        </authorList>
    </citation>
    <scope>NUCLEOTIDE SEQUENCE [LARGE SCALE GENOMIC DNA]</scope>
    <source>
        <strain evidence="6 7">CCUG 25036</strain>
    </source>
</reference>
<dbReference type="EMBL" id="JAARLZ010000016">
    <property type="protein sequence ID" value="NII08894.1"/>
    <property type="molecule type" value="Genomic_DNA"/>
</dbReference>
<dbReference type="SUPFAM" id="SSF49464">
    <property type="entry name" value="Carboxypeptidase regulatory domain-like"/>
    <property type="match status" value="1"/>
</dbReference>
<dbReference type="InterPro" id="IPR057601">
    <property type="entry name" value="Oar-like_b-barrel"/>
</dbReference>
<dbReference type="SUPFAM" id="SSF56935">
    <property type="entry name" value="Porins"/>
    <property type="match status" value="1"/>
</dbReference>
<protein>
    <submittedName>
        <fullName evidence="6">TonB-dependent receptor</fullName>
    </submittedName>
</protein>
<feature type="domain" description="TonB-dependent transporter Oar-like beta-barrel" evidence="5">
    <location>
        <begin position="247"/>
        <end position="1041"/>
    </location>
</feature>
<gene>
    <name evidence="6" type="ORF">HBF25_21135</name>
</gene>
<evidence type="ECO:0000256" key="2">
    <source>
        <dbReference type="ARBA" id="ARBA00023136"/>
    </source>
</evidence>
<evidence type="ECO:0000313" key="6">
    <source>
        <dbReference type="EMBL" id="NII08894.1"/>
    </source>
</evidence>